<organism evidence="2 3">
    <name type="scientific">Fluviicoccus keumensis</name>
    <dbReference type="NCBI Taxonomy" id="1435465"/>
    <lineage>
        <taxon>Bacteria</taxon>
        <taxon>Pseudomonadati</taxon>
        <taxon>Pseudomonadota</taxon>
        <taxon>Gammaproteobacteria</taxon>
        <taxon>Moraxellales</taxon>
        <taxon>Moraxellaceae</taxon>
        <taxon>Fluviicoccus</taxon>
    </lineage>
</organism>
<dbReference type="PANTHER" id="PTHR46615">
    <property type="entry name" value="ARYLSULFATASE K"/>
    <property type="match status" value="1"/>
</dbReference>
<dbReference type="Proteomes" id="UP000292423">
    <property type="component" value="Unassembled WGS sequence"/>
</dbReference>
<keyword evidence="3" id="KW-1185">Reference proteome</keyword>
<dbReference type="RefSeq" id="WP_130411078.1">
    <property type="nucleotide sequence ID" value="NZ_SHKX01000010.1"/>
</dbReference>
<dbReference type="EMBL" id="SHKX01000010">
    <property type="protein sequence ID" value="RZU47868.1"/>
    <property type="molecule type" value="Genomic_DNA"/>
</dbReference>
<dbReference type="InterPro" id="IPR000917">
    <property type="entry name" value="Sulfatase_N"/>
</dbReference>
<dbReference type="Pfam" id="PF00884">
    <property type="entry name" value="Sulfatase"/>
    <property type="match status" value="1"/>
</dbReference>
<comment type="caution">
    <text evidence="2">The sequence shown here is derived from an EMBL/GenBank/DDBJ whole genome shotgun (WGS) entry which is preliminary data.</text>
</comment>
<evidence type="ECO:0000313" key="3">
    <source>
        <dbReference type="Proteomes" id="UP000292423"/>
    </source>
</evidence>
<proteinExistence type="predicted"/>
<dbReference type="CDD" id="cd16035">
    <property type="entry name" value="sulfatase_like"/>
    <property type="match status" value="1"/>
</dbReference>
<dbReference type="GO" id="GO:0004065">
    <property type="term" value="F:arylsulfatase activity"/>
    <property type="evidence" value="ECO:0007669"/>
    <property type="project" value="TreeGrafter"/>
</dbReference>
<gene>
    <name evidence="2" type="ORF">EV700_0835</name>
</gene>
<protein>
    <submittedName>
        <fullName evidence="2">Arylsulfatase</fullName>
    </submittedName>
</protein>
<accession>A0A4Q7ZBB2</accession>
<feature type="domain" description="Sulfatase N-terminal" evidence="1">
    <location>
        <begin position="71"/>
        <end position="405"/>
    </location>
</feature>
<dbReference type="GO" id="GO:0015024">
    <property type="term" value="F:glucuronate-2-sulfatase activity"/>
    <property type="evidence" value="ECO:0007669"/>
    <property type="project" value="TreeGrafter"/>
</dbReference>
<dbReference type="InterPro" id="IPR017850">
    <property type="entry name" value="Alkaline_phosphatase_core_sf"/>
</dbReference>
<sequence>MTLNRRALLAAGLTGAIGGATLTARLMRTRVPEPRNVSPLPAGIKPGARPLNILLVVTDQEHADLPPGLPLPGHERLRERGIAFTRFHVNTTPCSPSRSNLYFGQHTQKTRMVVNYGVFPEPSIPDDMPSLGDYLRANGYDTAYKGKWHLGGVPEGHQLTYGRYPSTRDALEPFGFSDFNADGDPHGSTWTGFKYDGPIAAEASQWLRDRAASGNGKPWLLAVNFVNPHDIMYFTTGERQTASRRMRDYLAPLAQAPDDPLYRALWELPLPANRVDDLRGKPEAHASYVKFCDMAYGRLPDGDDSWRAYRNYYFNCIRDADRHLLTVLDALEASGQADRTIVVFTADHGEMAGAHGLRQKGPFMYQENVRVPLIVVHPDGPKGVTSTALGSAIDLTPTLLELAGVEGKRLPELYPQLAGVSLASSIGRAEGRSERDRRGHLFNYNTTHHIDNDFIGALIDHEVLADRFLPVRALLKGMWPMPRTDHPALFRGLHDGRYKFARYFKPSEHHVPTDWETLTRHNQLELYDTHADPGELNNLAHQPEAVKPLLLDLNARLNALVATEVGRDLGDELVGPGFMKRL</sequence>
<dbReference type="OrthoDB" id="9803751at2"/>
<name>A0A4Q7ZBB2_9GAMM</name>
<dbReference type="AlphaFoldDB" id="A0A4Q7ZBB2"/>
<dbReference type="Gene3D" id="3.40.720.10">
    <property type="entry name" value="Alkaline Phosphatase, subunit A"/>
    <property type="match status" value="1"/>
</dbReference>
<dbReference type="SUPFAM" id="SSF53649">
    <property type="entry name" value="Alkaline phosphatase-like"/>
    <property type="match status" value="1"/>
</dbReference>
<evidence type="ECO:0000259" key="1">
    <source>
        <dbReference type="Pfam" id="PF00884"/>
    </source>
</evidence>
<evidence type="ECO:0000313" key="2">
    <source>
        <dbReference type="EMBL" id="RZU47868.1"/>
    </source>
</evidence>
<dbReference type="InterPro" id="IPR051849">
    <property type="entry name" value="GAG-degrading_sulfatase"/>
</dbReference>
<dbReference type="PANTHER" id="PTHR46615:SF1">
    <property type="entry name" value="ARYLSULFATASE K"/>
    <property type="match status" value="1"/>
</dbReference>
<reference evidence="2 3" key="1">
    <citation type="submission" date="2019-02" db="EMBL/GenBank/DDBJ databases">
        <title>Genomic Encyclopedia of Type Strains, Phase IV (KMG-IV): sequencing the most valuable type-strain genomes for metagenomic binning, comparative biology and taxonomic classification.</title>
        <authorList>
            <person name="Goeker M."/>
        </authorList>
    </citation>
    <scope>NUCLEOTIDE SEQUENCE [LARGE SCALE GENOMIC DNA]</scope>
    <source>
        <strain evidence="2 3">DSM 105135</strain>
    </source>
</reference>